<evidence type="ECO:0000256" key="4">
    <source>
        <dbReference type="ARBA" id="ARBA00022679"/>
    </source>
</evidence>
<keyword evidence="6" id="KW-0999">Mitochondrion inner membrane</keyword>
<protein>
    <recommendedName>
        <fullName evidence="3">Tafazzin</fullName>
    </recommendedName>
</protein>
<accession>A0AAU9XXQ5</accession>
<dbReference type="GO" id="GO:0005743">
    <property type="term" value="C:mitochondrial inner membrane"/>
    <property type="evidence" value="ECO:0007669"/>
    <property type="project" value="UniProtKB-SubCell"/>
</dbReference>
<dbReference type="GO" id="GO:0007007">
    <property type="term" value="P:inner mitochondrial membrane organization"/>
    <property type="evidence" value="ECO:0007669"/>
    <property type="project" value="TreeGrafter"/>
</dbReference>
<keyword evidence="10" id="KW-0012">Acyltransferase</keyword>
<dbReference type="Proteomes" id="UP001159428">
    <property type="component" value="Unassembled WGS sequence"/>
</dbReference>
<dbReference type="CDD" id="cd07989">
    <property type="entry name" value="LPLAT_AGPAT-like"/>
    <property type="match status" value="1"/>
</dbReference>
<gene>
    <name evidence="16" type="ORF">PMEA_00032167</name>
</gene>
<feature type="chain" id="PRO_5043594587" description="Tafazzin" evidence="14">
    <location>
        <begin position="22"/>
        <end position="506"/>
    </location>
</feature>
<dbReference type="GO" id="GO:0047184">
    <property type="term" value="F:1-acylglycerophosphocholine O-acyltransferase activity"/>
    <property type="evidence" value="ECO:0007669"/>
    <property type="project" value="TreeGrafter"/>
</dbReference>
<comment type="caution">
    <text evidence="16">The sequence shown here is derived from an EMBL/GenBank/DDBJ whole genome shotgun (WGS) entry which is preliminary data.</text>
</comment>
<evidence type="ECO:0000313" key="17">
    <source>
        <dbReference type="Proteomes" id="UP001159428"/>
    </source>
</evidence>
<evidence type="ECO:0000256" key="12">
    <source>
        <dbReference type="ARBA" id="ARBA00047906"/>
    </source>
</evidence>
<sequence length="506" mass="58123">MAHGLHLIFLTLSLCISTLYSQLPKKGKYYAIKEDIPHIKCETCQKAVKYLYGKTHDMRTAEGTSKPKRLEEDKVIELVEKSCNPEKEEGSWISKIDLVEKDGELRLSEQTDVGKCKRECQTVSKACEESVGDVDTDLAELLWKDKLTLSRLINEVCYSMSSVCKGKKPKLKAGERKVDEEFHVMTEDEKKADEVLKQMRGMPGMPGMEMYSREDIEKMRDQLGDHRKENDEGEEVLDSEGNLFHGEGVSFLQTMAVMDKLSWRLQSTFLIGLIGLSSKIFLEWFNSVRKYNFDVLVRNAKDRPDGVPLVTVCNHTSCLDDPCLWGLIQLKSVLNPSKQIRWTLGAQELLFSTPFRTFLFSRAKAIPVIRGDGIFQKGVDVAIEQLNKGEWIHVFPEGAVNINDSIKRLKWGVGRLIAEAQVTPIVVPFWHEGMDDVLPNYSPYIPRIMRRVTVLIGEPMEFTETVEEYRKAKKTAMETRKHITDKIQERFKELKEETRLLHSKWR</sequence>
<dbReference type="AlphaFoldDB" id="A0AAU9XXQ5"/>
<evidence type="ECO:0000256" key="8">
    <source>
        <dbReference type="ARBA" id="ARBA00023128"/>
    </source>
</evidence>
<dbReference type="Pfam" id="PF01553">
    <property type="entry name" value="Acyltransferase"/>
    <property type="match status" value="1"/>
</dbReference>
<evidence type="ECO:0000256" key="6">
    <source>
        <dbReference type="ARBA" id="ARBA00022792"/>
    </source>
</evidence>
<feature type="domain" description="Phospholipid/glycerol acyltransferase" evidence="15">
    <location>
        <begin position="309"/>
        <end position="434"/>
    </location>
</feature>
<evidence type="ECO:0000259" key="15">
    <source>
        <dbReference type="SMART" id="SM00563"/>
    </source>
</evidence>
<evidence type="ECO:0000256" key="7">
    <source>
        <dbReference type="ARBA" id="ARBA00023098"/>
    </source>
</evidence>
<comment type="catalytic activity">
    <reaction evidence="13">
        <text>1,2-di-(9Z-octadecenoyl)-sn-glycero-3-phosphocholine + 1-hexadecanoyl-sn-glycero-3-phosphocholine = 1-hexadecanoyl-2-(9Z-octadecenoyl)-sn-glycero-3-phosphocholine + 1-(9Z-octadecenoyl)-sn-glycero-3-phosphocholine</text>
        <dbReference type="Rhea" id="RHEA:43816"/>
        <dbReference type="ChEBI" id="CHEBI:28610"/>
        <dbReference type="ChEBI" id="CHEBI:72998"/>
        <dbReference type="ChEBI" id="CHEBI:73001"/>
        <dbReference type="ChEBI" id="CHEBI:74669"/>
    </reaction>
    <physiologicalReaction direction="left-to-right" evidence="13">
        <dbReference type="Rhea" id="RHEA:43817"/>
    </physiologicalReaction>
    <physiologicalReaction direction="right-to-left" evidence="13">
        <dbReference type="Rhea" id="RHEA:43818"/>
    </physiologicalReaction>
</comment>
<keyword evidence="14" id="KW-0732">Signal</keyword>
<dbReference type="GO" id="GO:0035965">
    <property type="term" value="P:cardiolipin acyl-chain remodeling"/>
    <property type="evidence" value="ECO:0007669"/>
    <property type="project" value="TreeGrafter"/>
</dbReference>
<evidence type="ECO:0000256" key="13">
    <source>
        <dbReference type="ARBA" id="ARBA00049543"/>
    </source>
</evidence>
<comment type="similarity">
    <text evidence="2">Belongs to the taffazin family.</text>
</comment>
<keyword evidence="7" id="KW-0443">Lipid metabolism</keyword>
<evidence type="ECO:0000256" key="2">
    <source>
        <dbReference type="ARBA" id="ARBA00010524"/>
    </source>
</evidence>
<feature type="signal peptide" evidence="14">
    <location>
        <begin position="1"/>
        <end position="21"/>
    </location>
</feature>
<comment type="catalytic activity">
    <reaction evidence="12">
        <text>1'-[1,2-diacyl-sn-glycero-3-phospho],3'-[1-acyl-sn-glycero-3-phospho]-glycerol + a 1,2-diacyl-sn-glycero-3-phosphocholine = a cardiolipin + a 1-acyl-sn-glycero-3-phosphocholine</text>
        <dbReference type="Rhea" id="RHEA:33731"/>
        <dbReference type="ChEBI" id="CHEBI:57643"/>
        <dbReference type="ChEBI" id="CHEBI:58168"/>
        <dbReference type="ChEBI" id="CHEBI:62237"/>
        <dbReference type="ChEBI" id="CHEBI:64743"/>
    </reaction>
    <physiologicalReaction direction="left-to-right" evidence="12">
        <dbReference type="Rhea" id="RHEA:33732"/>
    </physiologicalReaction>
    <physiologicalReaction direction="right-to-left" evidence="12">
        <dbReference type="Rhea" id="RHEA:33733"/>
    </physiologicalReaction>
</comment>
<keyword evidence="17" id="KW-1185">Reference proteome</keyword>
<proteinExistence type="inferred from homology"/>
<evidence type="ECO:0000256" key="3">
    <source>
        <dbReference type="ARBA" id="ARBA00020499"/>
    </source>
</evidence>
<dbReference type="SUPFAM" id="SSF69593">
    <property type="entry name" value="Glycerol-3-phosphate (1)-acyltransferase"/>
    <property type="match status" value="1"/>
</dbReference>
<evidence type="ECO:0000256" key="5">
    <source>
        <dbReference type="ARBA" id="ARBA00022787"/>
    </source>
</evidence>
<keyword evidence="4" id="KW-0808">Transferase</keyword>
<dbReference type="PANTHER" id="PTHR12497">
    <property type="entry name" value="TAZ PROTEIN TAFAZZIN"/>
    <property type="match status" value="1"/>
</dbReference>
<dbReference type="GO" id="GO:0005741">
    <property type="term" value="C:mitochondrial outer membrane"/>
    <property type="evidence" value="ECO:0007669"/>
    <property type="project" value="UniProtKB-SubCell"/>
</dbReference>
<dbReference type="EMBL" id="CALNXJ010000073">
    <property type="protein sequence ID" value="CAH3159833.1"/>
    <property type="molecule type" value="Genomic_DNA"/>
</dbReference>
<evidence type="ECO:0000313" key="16">
    <source>
        <dbReference type="EMBL" id="CAH3159833.1"/>
    </source>
</evidence>
<keyword evidence="9" id="KW-0472">Membrane</keyword>
<keyword evidence="5" id="KW-1000">Mitochondrion outer membrane</keyword>
<evidence type="ECO:0000256" key="1">
    <source>
        <dbReference type="ARBA" id="ARBA00004137"/>
    </source>
</evidence>
<reference evidence="16 17" key="1">
    <citation type="submission" date="2022-05" db="EMBL/GenBank/DDBJ databases">
        <authorList>
            <consortium name="Genoscope - CEA"/>
            <person name="William W."/>
        </authorList>
    </citation>
    <scope>NUCLEOTIDE SEQUENCE [LARGE SCALE GENOMIC DNA]</scope>
</reference>
<evidence type="ECO:0000256" key="14">
    <source>
        <dbReference type="SAM" id="SignalP"/>
    </source>
</evidence>
<dbReference type="InterPro" id="IPR002123">
    <property type="entry name" value="Plipid/glycerol_acylTrfase"/>
</dbReference>
<evidence type="ECO:0000256" key="10">
    <source>
        <dbReference type="ARBA" id="ARBA00023315"/>
    </source>
</evidence>
<comment type="subcellular location">
    <subcellularLocation>
        <location evidence="1">Mitochondrion inner membrane</location>
        <topology evidence="1">Peripheral membrane protein</topology>
        <orientation evidence="1">Intermembrane side</orientation>
    </subcellularLocation>
    <subcellularLocation>
        <location evidence="11">Mitochondrion outer membrane</location>
        <topology evidence="11">Peripheral membrane protein</topology>
        <orientation evidence="11">Intermembrane side</orientation>
    </subcellularLocation>
</comment>
<evidence type="ECO:0000256" key="9">
    <source>
        <dbReference type="ARBA" id="ARBA00023136"/>
    </source>
</evidence>
<dbReference type="SMART" id="SM00563">
    <property type="entry name" value="PlsC"/>
    <property type="match status" value="1"/>
</dbReference>
<dbReference type="PANTHER" id="PTHR12497:SF0">
    <property type="entry name" value="TAFAZZIN"/>
    <property type="match status" value="1"/>
</dbReference>
<organism evidence="16 17">
    <name type="scientific">Pocillopora meandrina</name>
    <dbReference type="NCBI Taxonomy" id="46732"/>
    <lineage>
        <taxon>Eukaryota</taxon>
        <taxon>Metazoa</taxon>
        <taxon>Cnidaria</taxon>
        <taxon>Anthozoa</taxon>
        <taxon>Hexacorallia</taxon>
        <taxon>Scleractinia</taxon>
        <taxon>Astrocoeniina</taxon>
        <taxon>Pocilloporidae</taxon>
        <taxon>Pocillopora</taxon>
    </lineage>
</organism>
<name>A0AAU9XXQ5_9CNID</name>
<dbReference type="PRINTS" id="PR00979">
    <property type="entry name" value="TAFAZZIN"/>
</dbReference>
<evidence type="ECO:0000256" key="11">
    <source>
        <dbReference type="ARBA" id="ARBA00024323"/>
    </source>
</evidence>
<keyword evidence="8" id="KW-0496">Mitochondrion</keyword>
<dbReference type="InterPro" id="IPR000872">
    <property type="entry name" value="Tafazzin"/>
</dbReference>